<dbReference type="Pfam" id="PF02738">
    <property type="entry name" value="MoCoBD_1"/>
    <property type="match status" value="1"/>
</dbReference>
<dbReference type="SUPFAM" id="SSF56003">
    <property type="entry name" value="Molybdenum cofactor-binding domain"/>
    <property type="match status" value="2"/>
</dbReference>
<dbReference type="InterPro" id="IPR012368">
    <property type="entry name" value="OxRdtase_Mopterin-bd_su_IorB"/>
</dbReference>
<dbReference type="InterPro" id="IPR037165">
    <property type="entry name" value="AldOxase/xan_DH_Mopterin-bd_sf"/>
</dbReference>
<dbReference type="PROSITE" id="PS51318">
    <property type="entry name" value="TAT"/>
    <property type="match status" value="1"/>
</dbReference>
<keyword evidence="3" id="KW-1185">Reference proteome</keyword>
<dbReference type="InterPro" id="IPR000674">
    <property type="entry name" value="Ald_Oxase/Xan_DH_a/b"/>
</dbReference>
<gene>
    <name evidence="2" type="ORF">STARVERO_00145</name>
</gene>
<dbReference type="InterPro" id="IPR006311">
    <property type="entry name" value="TAT_signal"/>
</dbReference>
<dbReference type="AlphaFoldDB" id="A0A5S9NAA2"/>
<dbReference type="SMART" id="SM01008">
    <property type="entry name" value="Ald_Xan_dh_C"/>
    <property type="match status" value="1"/>
</dbReference>
<dbReference type="Gene3D" id="3.30.365.10">
    <property type="entry name" value="Aldehyde oxidase/xanthine dehydrogenase, molybdopterin binding domain"/>
    <property type="match status" value="4"/>
</dbReference>
<dbReference type="InterPro" id="IPR036856">
    <property type="entry name" value="Ald_Oxase/Xan_DH_a/b_sf"/>
</dbReference>
<evidence type="ECO:0000259" key="1">
    <source>
        <dbReference type="SMART" id="SM01008"/>
    </source>
</evidence>
<dbReference type="PIRSF" id="PIRSF036389">
    <property type="entry name" value="IOR_B"/>
    <property type="match status" value="1"/>
</dbReference>
<dbReference type="EC" id="1.2.5.2" evidence="2"/>
<dbReference type="EMBL" id="CACSAS010000001">
    <property type="protein sequence ID" value="CAA0086107.1"/>
    <property type="molecule type" value="Genomic_DNA"/>
</dbReference>
<dbReference type="InterPro" id="IPR008274">
    <property type="entry name" value="AldOxase/xan_DH_MoCoBD1"/>
</dbReference>
<dbReference type="SUPFAM" id="SSF54665">
    <property type="entry name" value="CO dehydrogenase molybdoprotein N-domain-like"/>
    <property type="match status" value="1"/>
</dbReference>
<protein>
    <submittedName>
        <fullName evidence="2">Membrane-bound aldehyde dehydrogenase [pyrroloquinoline-quinone]</fullName>
        <ecNumber evidence="2">1.2.5.2</ecNumber>
    </submittedName>
</protein>
<keyword evidence="2" id="KW-0560">Oxidoreductase</keyword>
<accession>A0A5S9NAA2</accession>
<evidence type="ECO:0000313" key="3">
    <source>
        <dbReference type="Proteomes" id="UP000433050"/>
    </source>
</evidence>
<sequence length="776" mass="82537">MADESAFRTRFRGARSGEGLTRRGFLVTMCAAGAVFGFPRAGFAAMDPAVPDGVPVEAVGARYEPAIWYWIDQRGKVNVNIIRAEMGQHVGTAIARILADELGAKWDDVSIEHVDSAAKWGLMVTGGSWSVWQSWPVYRQAGAAGRVALAQKAAELWGVDAASLTVADGVVTGAGRSASFGELVAQGITRSFTEAELKALPLKPHSELTLVGKDVTALDIAGKTTGQAIFGIDARVEGMVHGAPLLPPTRYGSEIIRIDDSAAKAVKGYRQTLKLDDPSGTVPGWAMVIADSYWAAHKAARLVKVEWKASDAARVGEADIQARSRELIADASKGALLDTGDTDVDPVFATAADTLEAEYTTATVLHFQLEPVNALAFRNAEGVWELHTGNQWQSLALPWLQKALGVDENGVVMRSYMLGGGFGRRLNGDYAVPAALASKALGGIPVKVVTTRPDDLVFDSPRSPSVQRLRMAFDTGKNVIAMDTAVASGWPTKVMLPAFMPKGVNGEPYDPFASDGADHWYSVGAQRARAISNDLAESTFRPGWLRSVSPGWINWAVESFMHEAAVKVGQDPVRFRLDHLKAEGRNAGTAPDSVGGASRQAHVLSRVAELSGYGKATLPADTAIGIATTYGQARTMPTWVGGAAQVHVKRQTGFVDVQKIWLVVDCGTVVDPDGAHAQCEGAALWGLSMALFEGTEFENGLVRDRNLDSYTPLRMIDTPEVVVEFVESAEVPVGLGEPGTTVVAPAIGNAIFEAVGVRLRHLPITPEAVLAALKAG</sequence>
<dbReference type="PANTHER" id="PTHR47495:SF2">
    <property type="entry name" value="ALDEHYDE DEHYDROGENASE"/>
    <property type="match status" value="1"/>
</dbReference>
<dbReference type="GO" id="GO:0047113">
    <property type="term" value="F:aldehyde dehydrogenase (quinone) activity"/>
    <property type="evidence" value="ECO:0007669"/>
    <property type="project" value="UniProtKB-EC"/>
</dbReference>
<dbReference type="InterPro" id="IPR046867">
    <property type="entry name" value="AldOxase/xan_DH_MoCoBD2"/>
</dbReference>
<reference evidence="2 3" key="1">
    <citation type="submission" date="2019-12" db="EMBL/GenBank/DDBJ databases">
        <authorList>
            <person name="Reyes-Prieto M."/>
        </authorList>
    </citation>
    <scope>NUCLEOTIDE SEQUENCE [LARGE SCALE GENOMIC DNA]</scope>
    <source>
        <strain evidence="2">HF14-78462</strain>
    </source>
</reference>
<evidence type="ECO:0000313" key="2">
    <source>
        <dbReference type="EMBL" id="CAA0086107.1"/>
    </source>
</evidence>
<dbReference type="RefSeq" id="WP_159597566.1">
    <property type="nucleotide sequence ID" value="NZ_CACSAS010000001.1"/>
</dbReference>
<dbReference type="Proteomes" id="UP000433050">
    <property type="component" value="Unassembled WGS sequence"/>
</dbReference>
<dbReference type="PANTHER" id="PTHR47495">
    <property type="entry name" value="ALDEHYDE DEHYDROGENASE"/>
    <property type="match status" value="1"/>
</dbReference>
<feature type="domain" description="Aldehyde oxidase/xanthine dehydrogenase a/b hammerhead" evidence="1">
    <location>
        <begin position="225"/>
        <end position="311"/>
    </location>
</feature>
<dbReference type="InterPro" id="IPR052516">
    <property type="entry name" value="N-heterocyclic_Hydroxylase"/>
</dbReference>
<dbReference type="Pfam" id="PF20256">
    <property type="entry name" value="MoCoBD_2"/>
    <property type="match status" value="2"/>
</dbReference>
<organism evidence="2 3">
    <name type="scientific">Starkeya nomas</name>
    <dbReference type="NCBI Taxonomy" id="2666134"/>
    <lineage>
        <taxon>Bacteria</taxon>
        <taxon>Pseudomonadati</taxon>
        <taxon>Pseudomonadota</taxon>
        <taxon>Alphaproteobacteria</taxon>
        <taxon>Hyphomicrobiales</taxon>
        <taxon>Xanthobacteraceae</taxon>
        <taxon>Starkeya</taxon>
    </lineage>
</organism>
<name>A0A5S9NAA2_9HYPH</name>
<dbReference type="Gene3D" id="3.90.1170.50">
    <property type="entry name" value="Aldehyde oxidase/xanthine dehydrogenase, a/b hammerhead"/>
    <property type="match status" value="2"/>
</dbReference>
<proteinExistence type="predicted"/>